<evidence type="ECO:0000313" key="1">
    <source>
        <dbReference type="EMBL" id="MBB1243528.1"/>
    </source>
</evidence>
<proteinExistence type="predicted"/>
<sequence length="128" mass="14114">MARYRRVRRLAAGDEVWLWSVRHAHRAGPDGRCREVLSLHRTGPKEARAVMRLVFAAGPDRFVAEGFWYSGSVSVGGGRLLNLHEPGVVRRLLEAARVRGWVSERGEVVVDGWPLFDVVVAAAGDGEG</sequence>
<name>A0ABR6EDX9_9ACTN</name>
<organism evidence="1 2">
    <name type="scientific">Streptomyces durbertensis</name>
    <dbReference type="NCBI Taxonomy" id="2448886"/>
    <lineage>
        <taxon>Bacteria</taxon>
        <taxon>Bacillati</taxon>
        <taxon>Actinomycetota</taxon>
        <taxon>Actinomycetes</taxon>
        <taxon>Kitasatosporales</taxon>
        <taxon>Streptomycetaceae</taxon>
        <taxon>Streptomyces</taxon>
    </lineage>
</organism>
<dbReference type="EMBL" id="WMLF01000079">
    <property type="protein sequence ID" value="MBB1243528.1"/>
    <property type="molecule type" value="Genomic_DNA"/>
</dbReference>
<comment type="caution">
    <text evidence="1">The sequence shown here is derived from an EMBL/GenBank/DDBJ whole genome shotgun (WGS) entry which is preliminary data.</text>
</comment>
<gene>
    <name evidence="1" type="ORF">GL263_08130</name>
</gene>
<keyword evidence="2" id="KW-1185">Reference proteome</keyword>
<protein>
    <submittedName>
        <fullName evidence="1">Uncharacterized protein</fullName>
    </submittedName>
</protein>
<accession>A0ABR6EDX9</accession>
<evidence type="ECO:0000313" key="2">
    <source>
        <dbReference type="Proteomes" id="UP000766698"/>
    </source>
</evidence>
<reference evidence="2" key="1">
    <citation type="journal article" date="2020" name="Syst. Appl. Microbiol.">
        <title>Streptomyces alkaliterrae sp. nov., isolated from an alkaline soil, and emended descriptions of Streptomyces alkaliphilus, Streptomyces calidiresistens and Streptomyces durbertensis.</title>
        <authorList>
            <person name="Swiecimska M."/>
            <person name="Golinska P."/>
            <person name="Nouioui I."/>
            <person name="Wypij M."/>
            <person name="Rai M."/>
            <person name="Sangal V."/>
            <person name="Goodfellow M."/>
        </authorList>
    </citation>
    <scope>NUCLEOTIDE SEQUENCE [LARGE SCALE GENOMIC DNA]</scope>
    <source>
        <strain evidence="2">DSM 104538</strain>
    </source>
</reference>
<dbReference type="Proteomes" id="UP000766698">
    <property type="component" value="Unassembled WGS sequence"/>
</dbReference>